<evidence type="ECO:0000259" key="4">
    <source>
        <dbReference type="Pfam" id="PF01593"/>
    </source>
</evidence>
<protein>
    <submittedName>
        <fullName evidence="5">FAD-dependent oxidoreductase</fullName>
    </submittedName>
</protein>
<gene>
    <name evidence="5" type="ORF">FQA45_10700</name>
</gene>
<sequence>MSNHSDVIVIGAGFAGLVASRELSRRGHSVTVLEGRDRIAGRTHLEQHLGRDLELGGTWVHWTQPYVWAEMGRYGIEPVPGAEFTKAYWHAQGQRHEGTADELMDLLDAPNQQLLAEARRYFPLPWSPLANPEVSIIDSTNLSQAIEAMDLPEAQRQLLRSFWALNFNGKLDEAAYSQALRWAAVASGSWQLMFEACASFKIEGGTRRLAQAILEDSTAEVHLGQQVRAVRQDDDLVVVTTDDGSKYSAKNLIVTVPLNVLAHIEFQPELSTAKRAAAERGQVGMGAKLWIRVKGVHERFVVMGPENAPLNFAQVEYTDAQTTTLVCFGPDAGAVDVHDKQAAQMHLDQLVPGLEVVAIAGHNWVDDEYSRSTWPMHKAGYLSGSLAELQKPEGRIHLAGSDYANGWGGFIDGAIESGISAARTVLRELAGEESAQNLQSV</sequence>
<evidence type="ECO:0000256" key="3">
    <source>
        <dbReference type="ARBA" id="ARBA00023002"/>
    </source>
</evidence>
<comment type="cofactor">
    <cofactor evidence="1">
        <name>FAD</name>
        <dbReference type="ChEBI" id="CHEBI:57692"/>
    </cofactor>
</comment>
<comment type="similarity">
    <text evidence="2">Belongs to the flavin monoamine oxidase family.</text>
</comment>
<name>A0ABX5YAQ5_9MICC</name>
<dbReference type="InterPro" id="IPR002937">
    <property type="entry name" value="Amino_oxidase"/>
</dbReference>
<evidence type="ECO:0000313" key="5">
    <source>
        <dbReference type="EMBL" id="QDY66752.1"/>
    </source>
</evidence>
<keyword evidence="3" id="KW-0560">Oxidoreductase</keyword>
<dbReference type="PANTHER" id="PTHR43563:SF1">
    <property type="entry name" value="AMINE OXIDASE [FLAVIN-CONTAINING] B"/>
    <property type="match status" value="1"/>
</dbReference>
<evidence type="ECO:0000256" key="2">
    <source>
        <dbReference type="ARBA" id="ARBA00005995"/>
    </source>
</evidence>
<evidence type="ECO:0000313" key="6">
    <source>
        <dbReference type="Proteomes" id="UP000320717"/>
    </source>
</evidence>
<dbReference type="Proteomes" id="UP000320717">
    <property type="component" value="Chromosome"/>
</dbReference>
<accession>A0ABX5YAQ5</accession>
<dbReference type="InterPro" id="IPR036188">
    <property type="entry name" value="FAD/NAD-bd_sf"/>
</dbReference>
<dbReference type="Gene3D" id="3.90.660.10">
    <property type="match status" value="1"/>
</dbReference>
<dbReference type="InterPro" id="IPR001613">
    <property type="entry name" value="Flavin_amine_oxidase"/>
</dbReference>
<dbReference type="PANTHER" id="PTHR43563">
    <property type="entry name" value="AMINE OXIDASE"/>
    <property type="match status" value="1"/>
</dbReference>
<dbReference type="InterPro" id="IPR050703">
    <property type="entry name" value="Flavin_MAO"/>
</dbReference>
<evidence type="ECO:0000256" key="1">
    <source>
        <dbReference type="ARBA" id="ARBA00001974"/>
    </source>
</evidence>
<dbReference type="Gene3D" id="1.10.405.10">
    <property type="entry name" value="Guanine Nucleotide Dissociation Inhibitor, domain 1"/>
    <property type="match status" value="1"/>
</dbReference>
<proteinExistence type="inferred from homology"/>
<dbReference type="SUPFAM" id="SSF51905">
    <property type="entry name" value="FAD/NAD(P)-binding domain"/>
    <property type="match status" value="1"/>
</dbReference>
<dbReference type="PRINTS" id="PR00757">
    <property type="entry name" value="AMINEOXDASEF"/>
</dbReference>
<reference evidence="5 6" key="1">
    <citation type="submission" date="2019-07" db="EMBL/GenBank/DDBJ databases">
        <title>Complete Genome Sequence of drought tolerant Plant Growth-Promoting Rhizobacterium Glutamicibacter halophytocola DR408.</title>
        <authorList>
            <person name="Nishu S.D."/>
            <person name="Lee T.K."/>
        </authorList>
    </citation>
    <scope>NUCLEOTIDE SEQUENCE [LARGE SCALE GENOMIC DNA]</scope>
    <source>
        <strain evidence="5 6">DR408</strain>
    </source>
</reference>
<feature type="domain" description="Amine oxidase" evidence="4">
    <location>
        <begin position="14"/>
        <end position="426"/>
    </location>
</feature>
<organism evidence="5 6">
    <name type="scientific">Glutamicibacter halophytocola</name>
    <dbReference type="NCBI Taxonomy" id="1933880"/>
    <lineage>
        <taxon>Bacteria</taxon>
        <taxon>Bacillati</taxon>
        <taxon>Actinomycetota</taxon>
        <taxon>Actinomycetes</taxon>
        <taxon>Micrococcales</taxon>
        <taxon>Micrococcaceae</taxon>
        <taxon>Glutamicibacter</taxon>
    </lineage>
</organism>
<dbReference type="Pfam" id="PF01593">
    <property type="entry name" value="Amino_oxidase"/>
    <property type="match status" value="1"/>
</dbReference>
<dbReference type="RefSeq" id="WP_060703540.1">
    <property type="nucleotide sequence ID" value="NZ_CP012750.1"/>
</dbReference>
<dbReference type="EMBL" id="CP042260">
    <property type="protein sequence ID" value="QDY66752.1"/>
    <property type="molecule type" value="Genomic_DNA"/>
</dbReference>
<keyword evidence="6" id="KW-1185">Reference proteome</keyword>
<dbReference type="Gene3D" id="3.50.50.60">
    <property type="entry name" value="FAD/NAD(P)-binding domain"/>
    <property type="match status" value="1"/>
</dbReference>